<comment type="caution">
    <text evidence="5">The sequence shown here is derived from an EMBL/GenBank/DDBJ whole genome shotgun (WGS) entry which is preliminary data.</text>
</comment>
<keyword evidence="3" id="KW-0812">Transmembrane</keyword>
<evidence type="ECO:0000313" key="5">
    <source>
        <dbReference type="EMBL" id="RWS18004.1"/>
    </source>
</evidence>
<dbReference type="Proteomes" id="UP000285301">
    <property type="component" value="Unassembled WGS sequence"/>
</dbReference>
<dbReference type="SUPFAM" id="SSF53187">
    <property type="entry name" value="Zn-dependent exopeptidases"/>
    <property type="match status" value="1"/>
</dbReference>
<comment type="similarity">
    <text evidence="2">Belongs to the peptidase M28 family. M28B subfamily.</text>
</comment>
<organism evidence="5 6">
    <name type="scientific">Dinothrombium tinctorium</name>
    <dbReference type="NCBI Taxonomy" id="1965070"/>
    <lineage>
        <taxon>Eukaryota</taxon>
        <taxon>Metazoa</taxon>
        <taxon>Ecdysozoa</taxon>
        <taxon>Arthropoda</taxon>
        <taxon>Chelicerata</taxon>
        <taxon>Arachnida</taxon>
        <taxon>Acari</taxon>
        <taxon>Acariformes</taxon>
        <taxon>Trombidiformes</taxon>
        <taxon>Prostigmata</taxon>
        <taxon>Anystina</taxon>
        <taxon>Parasitengona</taxon>
        <taxon>Trombidioidea</taxon>
        <taxon>Trombidiidae</taxon>
        <taxon>Dinothrombium</taxon>
    </lineage>
</organism>
<comment type="cofactor">
    <cofactor evidence="1">
        <name>Zn(2+)</name>
        <dbReference type="ChEBI" id="CHEBI:29105"/>
    </cofactor>
</comment>
<evidence type="ECO:0000259" key="4">
    <source>
        <dbReference type="Pfam" id="PF04389"/>
    </source>
</evidence>
<sequence length="440" mass="51212">MTLLFQADHFDKTNDYSYFDKEIENHRKEFIRKTVENLIIDKTKSESKSIALPNVHSQSEQFFEGVDEKHADIHAINYTIVNIFSSQRNNFYNEKLKEEKRRTILQMFQNYGLMTDLQKFTKRTWFGTKLYDVAARNLIGILPSNTYGKQDDKIFVIGAHYDTVYRNPGVDDNGSGSAGVMEAARILSKYKEKINATIYFVLFDMEETVYYYCIIIIVLLLFAMIYYNLTSLQGCDGSKAFVKEYIIPKVIDKTNATYVGAFLIDMMLLFDPRENVQTLPEDIELLCPDSYKWLENNTFRGDFMSIWGRDADLFLYEALAETWKGPFSSHFKLHLIHSPLATNFNDLEPLHMYTTFFRSDHASFWSSAKYHKHIATLPTVLISDLGPWRGYQRKCYHKPCDNTIQLTEVNLNFMAHAIDSIVKAIFKLIGDEQKLKAYDN</sequence>
<protein>
    <recommendedName>
        <fullName evidence="4">Peptidase M28 domain-containing protein</fullName>
    </recommendedName>
</protein>
<dbReference type="Gene3D" id="3.40.630.10">
    <property type="entry name" value="Zn peptidases"/>
    <property type="match status" value="1"/>
</dbReference>
<dbReference type="AlphaFoldDB" id="A0A443RRU5"/>
<gene>
    <name evidence="5" type="ORF">B4U79_12004</name>
</gene>
<dbReference type="InterPro" id="IPR007484">
    <property type="entry name" value="Peptidase_M28"/>
</dbReference>
<dbReference type="OrthoDB" id="2214at2759"/>
<evidence type="ECO:0000256" key="3">
    <source>
        <dbReference type="SAM" id="Phobius"/>
    </source>
</evidence>
<feature type="non-terminal residue" evidence="5">
    <location>
        <position position="440"/>
    </location>
</feature>
<dbReference type="EMBL" id="NCKU01000008">
    <property type="protein sequence ID" value="RWS18004.1"/>
    <property type="molecule type" value="Genomic_DNA"/>
</dbReference>
<evidence type="ECO:0000256" key="1">
    <source>
        <dbReference type="ARBA" id="ARBA00001947"/>
    </source>
</evidence>
<dbReference type="GO" id="GO:0006508">
    <property type="term" value="P:proteolysis"/>
    <property type="evidence" value="ECO:0007669"/>
    <property type="project" value="InterPro"/>
</dbReference>
<reference evidence="5 6" key="1">
    <citation type="journal article" date="2018" name="Gigascience">
        <title>Genomes of trombidid mites reveal novel predicted allergens and laterally-transferred genes associated with secondary metabolism.</title>
        <authorList>
            <person name="Dong X."/>
            <person name="Chaisiri K."/>
            <person name="Xia D."/>
            <person name="Armstrong S.D."/>
            <person name="Fang Y."/>
            <person name="Donnelly M.J."/>
            <person name="Kadowaki T."/>
            <person name="McGarry J.W."/>
            <person name="Darby A.C."/>
            <person name="Makepeace B.L."/>
        </authorList>
    </citation>
    <scope>NUCLEOTIDE SEQUENCE [LARGE SCALE GENOMIC DNA]</scope>
    <source>
        <strain evidence="5">UoL-WK</strain>
    </source>
</reference>
<keyword evidence="3" id="KW-0472">Membrane</keyword>
<name>A0A443RRU5_9ACAR</name>
<proteinExistence type="inferred from homology"/>
<evidence type="ECO:0000256" key="2">
    <source>
        <dbReference type="ARBA" id="ARBA00005634"/>
    </source>
</evidence>
<feature type="domain" description="Peptidase M28" evidence="4">
    <location>
        <begin position="137"/>
        <end position="281"/>
    </location>
</feature>
<dbReference type="Pfam" id="PF04389">
    <property type="entry name" value="Peptidase_M28"/>
    <property type="match status" value="1"/>
</dbReference>
<dbReference type="GO" id="GO:0008235">
    <property type="term" value="F:metalloexopeptidase activity"/>
    <property type="evidence" value="ECO:0007669"/>
    <property type="project" value="InterPro"/>
</dbReference>
<keyword evidence="6" id="KW-1185">Reference proteome</keyword>
<dbReference type="InterPro" id="IPR045175">
    <property type="entry name" value="M28_fam"/>
</dbReference>
<keyword evidence="3" id="KW-1133">Transmembrane helix</keyword>
<accession>A0A443RRU5</accession>
<dbReference type="PANTHER" id="PTHR12147:SF26">
    <property type="entry name" value="PEPTIDASE M28 DOMAIN-CONTAINING PROTEIN"/>
    <property type="match status" value="1"/>
</dbReference>
<feature type="transmembrane region" description="Helical" evidence="3">
    <location>
        <begin position="209"/>
        <end position="229"/>
    </location>
</feature>
<dbReference type="PANTHER" id="PTHR12147">
    <property type="entry name" value="METALLOPEPTIDASE M28 FAMILY MEMBER"/>
    <property type="match status" value="1"/>
</dbReference>
<evidence type="ECO:0000313" key="6">
    <source>
        <dbReference type="Proteomes" id="UP000285301"/>
    </source>
</evidence>